<feature type="compositionally biased region" description="Polar residues" evidence="1">
    <location>
        <begin position="44"/>
        <end position="59"/>
    </location>
</feature>
<protein>
    <submittedName>
        <fullName evidence="2">Uncharacterized protein</fullName>
    </submittedName>
</protein>
<dbReference type="Proteomes" id="UP001163823">
    <property type="component" value="Chromosome 11"/>
</dbReference>
<dbReference type="EMBL" id="JARAOO010000011">
    <property type="protein sequence ID" value="KAJ7950852.1"/>
    <property type="molecule type" value="Genomic_DNA"/>
</dbReference>
<proteinExistence type="predicted"/>
<evidence type="ECO:0000313" key="2">
    <source>
        <dbReference type="EMBL" id="KAJ7950852.1"/>
    </source>
</evidence>
<gene>
    <name evidence="2" type="ORF">O6P43_026988</name>
</gene>
<evidence type="ECO:0000256" key="1">
    <source>
        <dbReference type="SAM" id="MobiDB-lite"/>
    </source>
</evidence>
<name>A0AAD7L3W0_QUISA</name>
<comment type="caution">
    <text evidence="2">The sequence shown here is derived from an EMBL/GenBank/DDBJ whole genome shotgun (WGS) entry which is preliminary data.</text>
</comment>
<accession>A0AAD7L3W0</accession>
<feature type="compositionally biased region" description="Polar residues" evidence="1">
    <location>
        <begin position="67"/>
        <end position="80"/>
    </location>
</feature>
<reference evidence="2" key="1">
    <citation type="journal article" date="2023" name="Science">
        <title>Elucidation of the pathway for biosynthesis of saponin adjuvants from the soapbark tree.</title>
        <authorList>
            <person name="Reed J."/>
            <person name="Orme A."/>
            <person name="El-Demerdash A."/>
            <person name="Owen C."/>
            <person name="Martin L.B.B."/>
            <person name="Misra R.C."/>
            <person name="Kikuchi S."/>
            <person name="Rejzek M."/>
            <person name="Martin A.C."/>
            <person name="Harkess A."/>
            <person name="Leebens-Mack J."/>
            <person name="Louveau T."/>
            <person name="Stephenson M.J."/>
            <person name="Osbourn A."/>
        </authorList>
    </citation>
    <scope>NUCLEOTIDE SEQUENCE</scope>
    <source>
        <strain evidence="2">S10</strain>
    </source>
</reference>
<sequence>MEGQDDSQPDNIKCFLAPCTDKPQLRGPNQWRTDGPHIQRLENHPSQQENWCSSPNQWRSDGPHIQRPQNRPCQQKCSIL</sequence>
<feature type="compositionally biased region" description="Basic and acidic residues" evidence="1">
    <location>
        <begin position="34"/>
        <end position="43"/>
    </location>
</feature>
<dbReference type="AlphaFoldDB" id="A0AAD7L3W0"/>
<feature type="region of interest" description="Disordered" evidence="1">
    <location>
        <begin position="18"/>
        <end position="80"/>
    </location>
</feature>
<organism evidence="2 3">
    <name type="scientific">Quillaja saponaria</name>
    <name type="common">Soap bark tree</name>
    <dbReference type="NCBI Taxonomy" id="32244"/>
    <lineage>
        <taxon>Eukaryota</taxon>
        <taxon>Viridiplantae</taxon>
        <taxon>Streptophyta</taxon>
        <taxon>Embryophyta</taxon>
        <taxon>Tracheophyta</taxon>
        <taxon>Spermatophyta</taxon>
        <taxon>Magnoliopsida</taxon>
        <taxon>eudicotyledons</taxon>
        <taxon>Gunneridae</taxon>
        <taxon>Pentapetalae</taxon>
        <taxon>rosids</taxon>
        <taxon>fabids</taxon>
        <taxon>Fabales</taxon>
        <taxon>Quillajaceae</taxon>
        <taxon>Quillaja</taxon>
    </lineage>
</organism>
<dbReference type="KEGG" id="qsa:O6P43_026988"/>
<keyword evidence="3" id="KW-1185">Reference proteome</keyword>
<evidence type="ECO:0000313" key="3">
    <source>
        <dbReference type="Proteomes" id="UP001163823"/>
    </source>
</evidence>